<organism evidence="1 2">
    <name type="scientific">Porites evermanni</name>
    <dbReference type="NCBI Taxonomy" id="104178"/>
    <lineage>
        <taxon>Eukaryota</taxon>
        <taxon>Metazoa</taxon>
        <taxon>Cnidaria</taxon>
        <taxon>Anthozoa</taxon>
        <taxon>Hexacorallia</taxon>
        <taxon>Scleractinia</taxon>
        <taxon>Fungiina</taxon>
        <taxon>Poritidae</taxon>
        <taxon>Porites</taxon>
    </lineage>
</organism>
<dbReference type="PANTHER" id="PTHR21435">
    <property type="entry name" value="MITOCHONDRIAL IMPORT INNER MEMBRANE TRANSLOCASE SUBUNIT TIM29"/>
    <property type="match status" value="1"/>
</dbReference>
<sequence length="202" mass="23441">MAARLRNFRSAFGKVNQINSMFLPQFENLKQRKLGRSAINIFTDYKAVFKDFYLQAKEKPFRFLTALATFGGLYYIYEHNPGVNSYEDALLESSNELLQISHLIRNPASNSYVQNLLKFRNQERLRIQSLGLLSLVWVSEFGPGCDLYEKHCYYTQPRCKTFPQKVIDVGFLGHWLFLEKAMKDFDVNEAELADCPPDTISK</sequence>
<dbReference type="Proteomes" id="UP001159427">
    <property type="component" value="Unassembled WGS sequence"/>
</dbReference>
<reference evidence="1 2" key="1">
    <citation type="submission" date="2022-05" db="EMBL/GenBank/DDBJ databases">
        <authorList>
            <consortium name="Genoscope - CEA"/>
            <person name="William W."/>
        </authorList>
    </citation>
    <scope>NUCLEOTIDE SEQUENCE [LARGE SCALE GENOMIC DNA]</scope>
</reference>
<evidence type="ECO:0000313" key="1">
    <source>
        <dbReference type="EMBL" id="CAH3152573.1"/>
    </source>
</evidence>
<gene>
    <name evidence="1" type="ORF">PEVE_00000785</name>
</gene>
<dbReference type="EMBL" id="CALNXI010001038">
    <property type="protein sequence ID" value="CAH3152573.1"/>
    <property type="molecule type" value="Genomic_DNA"/>
</dbReference>
<name>A0ABN8PX27_9CNID</name>
<proteinExistence type="predicted"/>
<accession>A0ABN8PX27</accession>
<protein>
    <submittedName>
        <fullName evidence="1">Uncharacterized protein</fullName>
    </submittedName>
</protein>
<comment type="caution">
    <text evidence="1">The sequence shown here is derived from an EMBL/GenBank/DDBJ whole genome shotgun (WGS) entry which is preliminary data.</text>
</comment>
<dbReference type="Pfam" id="PF10171">
    <property type="entry name" value="Tim29"/>
    <property type="match status" value="1"/>
</dbReference>
<keyword evidence="2" id="KW-1185">Reference proteome</keyword>
<dbReference type="InterPro" id="IPR019322">
    <property type="entry name" value="TIMM29"/>
</dbReference>
<dbReference type="PANTHER" id="PTHR21435:SF1">
    <property type="entry name" value="MITOCHONDRIAL IMPORT INNER MEMBRANE TRANSLOCASE SUBUNIT TIM29"/>
    <property type="match status" value="1"/>
</dbReference>
<evidence type="ECO:0000313" key="2">
    <source>
        <dbReference type="Proteomes" id="UP001159427"/>
    </source>
</evidence>